<dbReference type="RefSeq" id="WP_197315812.1">
    <property type="nucleotide sequence ID" value="NZ_JADZSC010000001.1"/>
</dbReference>
<evidence type="ECO:0000259" key="2">
    <source>
        <dbReference type="Pfam" id="PF07811"/>
    </source>
</evidence>
<evidence type="ECO:0000313" key="4">
    <source>
        <dbReference type="Proteomes" id="UP000614490"/>
    </source>
</evidence>
<keyword evidence="1" id="KW-1133">Transmembrane helix</keyword>
<keyword evidence="1" id="KW-0472">Membrane</keyword>
<keyword evidence="1" id="KW-0812">Transmembrane</keyword>
<dbReference type="Pfam" id="PF07811">
    <property type="entry name" value="TadE"/>
    <property type="match status" value="1"/>
</dbReference>
<dbReference type="InterPro" id="IPR012495">
    <property type="entry name" value="TadE-like_dom"/>
</dbReference>
<accession>A0A931MU62</accession>
<feature type="transmembrane region" description="Helical" evidence="1">
    <location>
        <begin position="15"/>
        <end position="35"/>
    </location>
</feature>
<evidence type="ECO:0000313" key="3">
    <source>
        <dbReference type="EMBL" id="MBH0229186.1"/>
    </source>
</evidence>
<organism evidence="3 4">
    <name type="scientific">Halobacillus yeomjeoni</name>
    <dbReference type="NCBI Taxonomy" id="311194"/>
    <lineage>
        <taxon>Bacteria</taxon>
        <taxon>Bacillati</taxon>
        <taxon>Bacillota</taxon>
        <taxon>Bacilli</taxon>
        <taxon>Bacillales</taxon>
        <taxon>Bacillaceae</taxon>
        <taxon>Halobacillus</taxon>
    </lineage>
</organism>
<dbReference type="AlphaFoldDB" id="A0A931MU62"/>
<reference evidence="3 4" key="1">
    <citation type="journal article" date="2005" name="Int. J. Syst. Evol. Microbiol.">
        <title>Halobacillus yeomjeoni sp. nov., isolated from a marine solar saltern in Korea.</title>
        <authorList>
            <person name="Yoon J.H."/>
            <person name="Kang S.J."/>
            <person name="Lee C.H."/>
            <person name="Oh H.W."/>
            <person name="Oh T.K."/>
        </authorList>
    </citation>
    <scope>NUCLEOTIDE SEQUENCE [LARGE SCALE GENOMIC DNA]</scope>
    <source>
        <strain evidence="3 4">KCTC 3957</strain>
    </source>
</reference>
<dbReference type="Proteomes" id="UP000614490">
    <property type="component" value="Unassembled WGS sequence"/>
</dbReference>
<keyword evidence="4" id="KW-1185">Reference proteome</keyword>
<sequence>MVKDESGQSLVEMALVLPVLLLLLVGIVDVGRLIYSYSHMHLATQETVRLGGLGEGDVEMRSFARSYVSFQDSSLLTVDISPGEGSRESGEYVTVKLSYPFQPVTPFAEQIFTGPLQIQTDSTIRVE</sequence>
<protein>
    <submittedName>
        <fullName evidence="3">Pilus assembly protein</fullName>
    </submittedName>
</protein>
<gene>
    <name evidence="3" type="ORF">H0267_03065</name>
</gene>
<name>A0A931MU62_9BACI</name>
<feature type="domain" description="TadE-like" evidence="2">
    <location>
        <begin position="7"/>
        <end position="49"/>
    </location>
</feature>
<dbReference type="EMBL" id="JADZSC010000001">
    <property type="protein sequence ID" value="MBH0229186.1"/>
    <property type="molecule type" value="Genomic_DNA"/>
</dbReference>
<evidence type="ECO:0000256" key="1">
    <source>
        <dbReference type="SAM" id="Phobius"/>
    </source>
</evidence>
<comment type="caution">
    <text evidence="3">The sequence shown here is derived from an EMBL/GenBank/DDBJ whole genome shotgun (WGS) entry which is preliminary data.</text>
</comment>
<proteinExistence type="predicted"/>